<name>A0A1I0QB15_9BACT</name>
<reference evidence="2" key="1">
    <citation type="submission" date="2016-10" db="EMBL/GenBank/DDBJ databases">
        <authorList>
            <person name="Varghese N."/>
            <person name="Submissions S."/>
        </authorList>
    </citation>
    <scope>NUCLEOTIDE SEQUENCE [LARGE SCALE GENOMIC DNA]</scope>
    <source>
        <strain evidence="2">CGMCC 1.12402</strain>
    </source>
</reference>
<protein>
    <submittedName>
        <fullName evidence="1">Uncharacterized protein</fullName>
    </submittedName>
</protein>
<keyword evidence="2" id="KW-1185">Reference proteome</keyword>
<dbReference type="Gene3D" id="3.30.565.10">
    <property type="entry name" value="Histidine kinase-like ATPase, C-terminal domain"/>
    <property type="match status" value="1"/>
</dbReference>
<dbReference type="RefSeq" id="WP_090258607.1">
    <property type="nucleotide sequence ID" value="NZ_FOIR01000002.1"/>
</dbReference>
<sequence length="299" mass="34282">MSFFSKPEVLAFPVSLKTDEEGFHFLANLLIHTARKQKFILDFKNVTWLEANLCAILGAIIITNKKEGASFTFQNFNNQFIENTLRNNGFLKYIKAQAPEPSKKHSGIPLEKFDLKDEDDLEEYIYEYVLLAKAVPDMSEGAKRKIFRSIFELYQNSVMHSGAENVFVCGQFYHNKKRMALTMVEVGRTFKDNVTEHAYGFGNFSGRQSIEWAVESGNTTKPKGETGGLGLDLIREFLRMNFGKIQIRSADGYWEEKKGVTFAVDCKSYFQGSIVNIEFNLRDKKEYTTPEEIDIKSIF</sequence>
<organism evidence="1 2">
    <name type="scientific">Roseivirga pacifica</name>
    <dbReference type="NCBI Taxonomy" id="1267423"/>
    <lineage>
        <taxon>Bacteria</taxon>
        <taxon>Pseudomonadati</taxon>
        <taxon>Bacteroidota</taxon>
        <taxon>Cytophagia</taxon>
        <taxon>Cytophagales</taxon>
        <taxon>Roseivirgaceae</taxon>
        <taxon>Roseivirga</taxon>
    </lineage>
</organism>
<dbReference type="EMBL" id="FOIR01000002">
    <property type="protein sequence ID" value="SEW24231.1"/>
    <property type="molecule type" value="Genomic_DNA"/>
</dbReference>
<evidence type="ECO:0000313" key="1">
    <source>
        <dbReference type="EMBL" id="SEW24231.1"/>
    </source>
</evidence>
<evidence type="ECO:0000313" key="2">
    <source>
        <dbReference type="Proteomes" id="UP000199437"/>
    </source>
</evidence>
<accession>A0A1I0QB15</accession>
<dbReference type="AlphaFoldDB" id="A0A1I0QB15"/>
<proteinExistence type="predicted"/>
<dbReference type="STRING" id="1267423.SAMN05216290_2175"/>
<dbReference type="GeneID" id="99986882"/>
<dbReference type="InterPro" id="IPR036890">
    <property type="entry name" value="HATPase_C_sf"/>
</dbReference>
<dbReference type="OrthoDB" id="2047848at2"/>
<dbReference type="Proteomes" id="UP000199437">
    <property type="component" value="Unassembled WGS sequence"/>
</dbReference>
<gene>
    <name evidence="1" type="ORF">SAMN05216290_2175</name>
</gene>